<dbReference type="Proteomes" id="UP001515480">
    <property type="component" value="Unassembled WGS sequence"/>
</dbReference>
<name>A0AB34KC47_PRYPA</name>
<dbReference type="GO" id="GO:0032259">
    <property type="term" value="P:methylation"/>
    <property type="evidence" value="ECO:0007669"/>
    <property type="project" value="UniProtKB-KW"/>
</dbReference>
<dbReference type="PANTHER" id="PTHR43464">
    <property type="entry name" value="METHYLTRANSFERASE"/>
    <property type="match status" value="1"/>
</dbReference>
<keyword evidence="2" id="KW-0808">Transferase</keyword>
<dbReference type="PROSITE" id="PS51585">
    <property type="entry name" value="SAM_MT_TPMT"/>
    <property type="match status" value="1"/>
</dbReference>
<evidence type="ECO:0000256" key="3">
    <source>
        <dbReference type="ARBA" id="ARBA00022691"/>
    </source>
</evidence>
<evidence type="ECO:0000256" key="2">
    <source>
        <dbReference type="ARBA" id="ARBA00022679"/>
    </source>
</evidence>
<accession>A0AB34KC47</accession>
<dbReference type="GO" id="GO:0008757">
    <property type="term" value="F:S-adenosylmethionine-dependent methyltransferase activity"/>
    <property type="evidence" value="ECO:0007669"/>
    <property type="project" value="InterPro"/>
</dbReference>
<keyword evidence="1" id="KW-0489">Methyltransferase</keyword>
<dbReference type="Pfam" id="PF05724">
    <property type="entry name" value="TPMT"/>
    <property type="match status" value="1"/>
</dbReference>
<dbReference type="AlphaFoldDB" id="A0AB34KC47"/>
<evidence type="ECO:0000256" key="1">
    <source>
        <dbReference type="ARBA" id="ARBA00022603"/>
    </source>
</evidence>
<reference evidence="4 5" key="1">
    <citation type="journal article" date="2024" name="Science">
        <title>Giant polyketide synthase enzymes in the biosynthesis of giant marine polyether toxins.</title>
        <authorList>
            <person name="Fallon T.R."/>
            <person name="Shende V.V."/>
            <person name="Wierzbicki I.H."/>
            <person name="Pendleton A.L."/>
            <person name="Watervoot N.F."/>
            <person name="Auber R.P."/>
            <person name="Gonzalez D.J."/>
            <person name="Wisecaver J.H."/>
            <person name="Moore B.S."/>
        </authorList>
    </citation>
    <scope>NUCLEOTIDE SEQUENCE [LARGE SCALE GENOMIC DNA]</scope>
    <source>
        <strain evidence="4 5">12B1</strain>
    </source>
</reference>
<dbReference type="EMBL" id="JBGBPQ010000001">
    <property type="protein sequence ID" value="KAL1530020.1"/>
    <property type="molecule type" value="Genomic_DNA"/>
</dbReference>
<sequence>MLALAPRLPAFRPEACLFSTPCVADIFAARTAGLPRMCATSPQPEQERLTRSSLLGFSSANDDVLPQSYFERLDYQEKGVPWDLRGSPQPPVRNAAQAGAFGPAGTVILDCGCGAGDNANWLASRGYNVLGFDLSPSAVATAEERAAAEEMAAAIEVAGGAVEFVQASAMELHAAPRVQQRADQLGGFEIALDSALLHCLDDAAQRTYLSGLRKLMRPGGRAYIGCFSDANPDPWSNPRRLSEAQLRDLFSNDGWRVLELKEAWYERPRERSTSSGGAWTMAWWCTAEATDMC</sequence>
<dbReference type="SUPFAM" id="SSF53335">
    <property type="entry name" value="S-adenosyl-L-methionine-dependent methyltransferases"/>
    <property type="match status" value="1"/>
</dbReference>
<organism evidence="4 5">
    <name type="scientific">Prymnesium parvum</name>
    <name type="common">Toxic golden alga</name>
    <dbReference type="NCBI Taxonomy" id="97485"/>
    <lineage>
        <taxon>Eukaryota</taxon>
        <taxon>Haptista</taxon>
        <taxon>Haptophyta</taxon>
        <taxon>Prymnesiophyceae</taxon>
        <taxon>Prymnesiales</taxon>
        <taxon>Prymnesiaceae</taxon>
        <taxon>Prymnesium</taxon>
    </lineage>
</organism>
<proteinExistence type="predicted"/>
<comment type="caution">
    <text evidence="4">The sequence shown here is derived from an EMBL/GenBank/DDBJ whole genome shotgun (WGS) entry which is preliminary data.</text>
</comment>
<dbReference type="Gene3D" id="3.40.50.150">
    <property type="entry name" value="Vaccinia Virus protein VP39"/>
    <property type="match status" value="1"/>
</dbReference>
<keyword evidence="5" id="KW-1185">Reference proteome</keyword>
<protein>
    <recommendedName>
        <fullName evidence="6">Methyltransferase domain-containing protein</fullName>
    </recommendedName>
</protein>
<dbReference type="InterPro" id="IPR008854">
    <property type="entry name" value="TPMT"/>
</dbReference>
<evidence type="ECO:0008006" key="6">
    <source>
        <dbReference type="Google" id="ProtNLM"/>
    </source>
</evidence>
<keyword evidence="3" id="KW-0949">S-adenosyl-L-methionine</keyword>
<dbReference type="CDD" id="cd02440">
    <property type="entry name" value="AdoMet_MTases"/>
    <property type="match status" value="1"/>
</dbReference>
<evidence type="ECO:0000313" key="4">
    <source>
        <dbReference type="EMBL" id="KAL1530020.1"/>
    </source>
</evidence>
<dbReference type="PANTHER" id="PTHR43464:SF19">
    <property type="entry name" value="UBIQUINONE BIOSYNTHESIS O-METHYLTRANSFERASE, MITOCHONDRIAL"/>
    <property type="match status" value="1"/>
</dbReference>
<gene>
    <name evidence="4" type="ORF">AB1Y20_000945</name>
</gene>
<dbReference type="InterPro" id="IPR029063">
    <property type="entry name" value="SAM-dependent_MTases_sf"/>
</dbReference>
<evidence type="ECO:0000313" key="5">
    <source>
        <dbReference type="Proteomes" id="UP001515480"/>
    </source>
</evidence>